<accession>A0AAV5LQJ7</accession>
<gene>
    <name evidence="2" type="ORF">SLEP1_g46942</name>
</gene>
<feature type="transmembrane region" description="Helical" evidence="1">
    <location>
        <begin position="90"/>
        <end position="108"/>
    </location>
</feature>
<keyword evidence="1" id="KW-0472">Membrane</keyword>
<keyword evidence="1" id="KW-0812">Transmembrane</keyword>
<comment type="caution">
    <text evidence="2">The sequence shown here is derived from an EMBL/GenBank/DDBJ whole genome shotgun (WGS) entry which is preliminary data.</text>
</comment>
<evidence type="ECO:0000313" key="3">
    <source>
        <dbReference type="Proteomes" id="UP001054252"/>
    </source>
</evidence>
<organism evidence="2 3">
    <name type="scientific">Rubroshorea leprosula</name>
    <dbReference type="NCBI Taxonomy" id="152421"/>
    <lineage>
        <taxon>Eukaryota</taxon>
        <taxon>Viridiplantae</taxon>
        <taxon>Streptophyta</taxon>
        <taxon>Embryophyta</taxon>
        <taxon>Tracheophyta</taxon>
        <taxon>Spermatophyta</taxon>
        <taxon>Magnoliopsida</taxon>
        <taxon>eudicotyledons</taxon>
        <taxon>Gunneridae</taxon>
        <taxon>Pentapetalae</taxon>
        <taxon>rosids</taxon>
        <taxon>malvids</taxon>
        <taxon>Malvales</taxon>
        <taxon>Dipterocarpaceae</taxon>
        <taxon>Rubroshorea</taxon>
    </lineage>
</organism>
<reference evidence="2 3" key="1">
    <citation type="journal article" date="2021" name="Commun. Biol.">
        <title>The genome of Shorea leprosula (Dipterocarpaceae) highlights the ecological relevance of drought in aseasonal tropical rainforests.</title>
        <authorList>
            <person name="Ng K.K.S."/>
            <person name="Kobayashi M.J."/>
            <person name="Fawcett J.A."/>
            <person name="Hatakeyama M."/>
            <person name="Paape T."/>
            <person name="Ng C.H."/>
            <person name="Ang C.C."/>
            <person name="Tnah L.H."/>
            <person name="Lee C.T."/>
            <person name="Nishiyama T."/>
            <person name="Sese J."/>
            <person name="O'Brien M.J."/>
            <person name="Copetti D."/>
            <person name="Mohd Noor M.I."/>
            <person name="Ong R.C."/>
            <person name="Putra M."/>
            <person name="Sireger I.Z."/>
            <person name="Indrioko S."/>
            <person name="Kosugi Y."/>
            <person name="Izuno A."/>
            <person name="Isagi Y."/>
            <person name="Lee S.L."/>
            <person name="Shimizu K.K."/>
        </authorList>
    </citation>
    <scope>NUCLEOTIDE SEQUENCE [LARGE SCALE GENOMIC DNA]</scope>
    <source>
        <strain evidence="2">214</strain>
    </source>
</reference>
<keyword evidence="3" id="KW-1185">Reference proteome</keyword>
<dbReference type="AlphaFoldDB" id="A0AAV5LQJ7"/>
<dbReference type="EMBL" id="BPVZ01000132">
    <property type="protein sequence ID" value="GKV39129.1"/>
    <property type="molecule type" value="Genomic_DNA"/>
</dbReference>
<dbReference type="PROSITE" id="PS51257">
    <property type="entry name" value="PROKAR_LIPOPROTEIN"/>
    <property type="match status" value="1"/>
</dbReference>
<protein>
    <submittedName>
        <fullName evidence="2">Uncharacterized protein</fullName>
    </submittedName>
</protein>
<sequence length="110" mass="12174">MISSKALESSSWEVGTQTEPFGTVASILSSTFFSCSCFARYLWSKKTAKMRKGERERERDPKTENVIDGVFVCWESDAGAGVRAGLRRHLLSALAPSCYVIAVFFTPIGR</sequence>
<proteinExistence type="predicted"/>
<feature type="transmembrane region" description="Helical" evidence="1">
    <location>
        <begin position="20"/>
        <end position="43"/>
    </location>
</feature>
<keyword evidence="1" id="KW-1133">Transmembrane helix</keyword>
<name>A0AAV5LQJ7_9ROSI</name>
<dbReference type="Proteomes" id="UP001054252">
    <property type="component" value="Unassembled WGS sequence"/>
</dbReference>
<evidence type="ECO:0000256" key="1">
    <source>
        <dbReference type="SAM" id="Phobius"/>
    </source>
</evidence>
<evidence type="ECO:0000313" key="2">
    <source>
        <dbReference type="EMBL" id="GKV39129.1"/>
    </source>
</evidence>